<dbReference type="EMBL" id="HBUE01092206">
    <property type="protein sequence ID" value="CAG6482065.1"/>
    <property type="molecule type" value="Transcribed_RNA"/>
</dbReference>
<dbReference type="AlphaFoldDB" id="A0A8D8BZF9"/>
<evidence type="ECO:0000313" key="1">
    <source>
        <dbReference type="EMBL" id="CAG6482062.1"/>
    </source>
</evidence>
<dbReference type="EMBL" id="HBUE01092206">
    <property type="protein sequence ID" value="CAG6482062.1"/>
    <property type="molecule type" value="Transcribed_RNA"/>
</dbReference>
<name>A0A8D8BZF9_CULPI</name>
<organism evidence="1">
    <name type="scientific">Culex pipiens</name>
    <name type="common">House mosquito</name>
    <dbReference type="NCBI Taxonomy" id="7175"/>
    <lineage>
        <taxon>Eukaryota</taxon>
        <taxon>Metazoa</taxon>
        <taxon>Ecdysozoa</taxon>
        <taxon>Arthropoda</taxon>
        <taxon>Hexapoda</taxon>
        <taxon>Insecta</taxon>
        <taxon>Pterygota</taxon>
        <taxon>Neoptera</taxon>
        <taxon>Endopterygota</taxon>
        <taxon>Diptera</taxon>
        <taxon>Nematocera</taxon>
        <taxon>Culicoidea</taxon>
        <taxon>Culicidae</taxon>
        <taxon>Culicinae</taxon>
        <taxon>Culicini</taxon>
        <taxon>Culex</taxon>
        <taxon>Culex</taxon>
    </lineage>
</organism>
<sequence length="126" mass="13993">MLKTGDGVTRCFGKSPISCEIPDGFVRKHFTQDPVTCRMVERARINQNRCLIADSSPAGPTWRSSSCMSRIRLCVTGWEFGRISWCFASSESSACFSRPPTLSKPSSLRTGFSSPIRLHGVFVLTR</sequence>
<protein>
    <submittedName>
        <fullName evidence="1">(northern house mosquito) hypothetical protein</fullName>
    </submittedName>
</protein>
<reference evidence="1" key="1">
    <citation type="submission" date="2021-05" db="EMBL/GenBank/DDBJ databases">
        <authorList>
            <person name="Alioto T."/>
            <person name="Alioto T."/>
            <person name="Gomez Garrido J."/>
        </authorList>
    </citation>
    <scope>NUCLEOTIDE SEQUENCE</scope>
</reference>
<proteinExistence type="predicted"/>
<accession>A0A8D8BZF9</accession>